<dbReference type="InterPro" id="IPR050832">
    <property type="entry name" value="Bact_Acetyltransf"/>
</dbReference>
<dbReference type="Pfam" id="PF13508">
    <property type="entry name" value="Acetyltransf_7"/>
    <property type="match status" value="1"/>
</dbReference>
<feature type="domain" description="N-acetyltransferase" evidence="3">
    <location>
        <begin position="2"/>
        <end position="157"/>
    </location>
</feature>
<evidence type="ECO:0000256" key="1">
    <source>
        <dbReference type="ARBA" id="ARBA00022679"/>
    </source>
</evidence>
<evidence type="ECO:0000256" key="2">
    <source>
        <dbReference type="ARBA" id="ARBA00023315"/>
    </source>
</evidence>
<proteinExistence type="predicted"/>
<keyword evidence="2" id="KW-0012">Acyltransferase</keyword>
<evidence type="ECO:0000313" key="4">
    <source>
        <dbReference type="EMBL" id="PVE53865.1"/>
    </source>
</evidence>
<dbReference type="Gene3D" id="3.40.630.30">
    <property type="match status" value="1"/>
</dbReference>
<gene>
    <name evidence="4" type="ORF">DC430_11330</name>
</gene>
<keyword evidence="1" id="KW-0808">Transferase</keyword>
<organism evidence="4 5">
    <name type="scientific">Rhizobium rhizogenes</name>
    <name type="common">Agrobacterium rhizogenes</name>
    <dbReference type="NCBI Taxonomy" id="359"/>
    <lineage>
        <taxon>Bacteria</taxon>
        <taxon>Pseudomonadati</taxon>
        <taxon>Pseudomonadota</taxon>
        <taxon>Alphaproteobacteria</taxon>
        <taxon>Hyphomicrobiales</taxon>
        <taxon>Rhizobiaceae</taxon>
        <taxon>Rhizobium/Agrobacterium group</taxon>
        <taxon>Rhizobium</taxon>
    </lineage>
</organism>
<dbReference type="CDD" id="cd04301">
    <property type="entry name" value="NAT_SF"/>
    <property type="match status" value="1"/>
</dbReference>
<dbReference type="InterPro" id="IPR000182">
    <property type="entry name" value="GNAT_dom"/>
</dbReference>
<dbReference type="PANTHER" id="PTHR43877:SF2">
    <property type="entry name" value="AMINOALKYLPHOSPHONATE N-ACETYLTRANSFERASE-RELATED"/>
    <property type="match status" value="1"/>
</dbReference>
<dbReference type="GO" id="GO:0016747">
    <property type="term" value="F:acyltransferase activity, transferring groups other than amino-acyl groups"/>
    <property type="evidence" value="ECO:0007669"/>
    <property type="project" value="InterPro"/>
</dbReference>
<dbReference type="PROSITE" id="PS51186">
    <property type="entry name" value="GNAT"/>
    <property type="match status" value="1"/>
</dbReference>
<evidence type="ECO:0000313" key="5">
    <source>
        <dbReference type="Proteomes" id="UP000244335"/>
    </source>
</evidence>
<name>A0AA92H8Z8_RHIRH</name>
<dbReference type="RefSeq" id="WP_116493048.1">
    <property type="nucleotide sequence ID" value="NZ_QDFR01000003.1"/>
</dbReference>
<dbReference type="InterPro" id="IPR016181">
    <property type="entry name" value="Acyl_CoA_acyltransferase"/>
</dbReference>
<dbReference type="PANTHER" id="PTHR43877">
    <property type="entry name" value="AMINOALKYLPHOSPHONATE N-ACETYLTRANSFERASE-RELATED-RELATED"/>
    <property type="match status" value="1"/>
</dbReference>
<dbReference type="Proteomes" id="UP000244335">
    <property type="component" value="Unassembled WGS sequence"/>
</dbReference>
<dbReference type="SUPFAM" id="SSF55729">
    <property type="entry name" value="Acyl-CoA N-acyltransferases (Nat)"/>
    <property type="match status" value="1"/>
</dbReference>
<sequence>MITIVQIDETFDRVEELLALIMSSFAYMDGVIDPPSSAHRLTPDNLRQKIRDEIAFVAFDGGDMLGCVFCKPEAASLYVGKLAVSPAAQGRGIGKALLRMAEETAHRLFLPSLRLETRIELVNNHRQFSSWGFVKTAENSHAGYERVTSIEMTKRLTR</sequence>
<dbReference type="EMBL" id="QDFR01000003">
    <property type="protein sequence ID" value="PVE53865.1"/>
    <property type="molecule type" value="Genomic_DNA"/>
</dbReference>
<evidence type="ECO:0000259" key="3">
    <source>
        <dbReference type="PROSITE" id="PS51186"/>
    </source>
</evidence>
<protein>
    <submittedName>
        <fullName evidence="4">GNAT family N-acetyltransferase</fullName>
    </submittedName>
</protein>
<accession>A0AA92H8Z8</accession>
<dbReference type="AlphaFoldDB" id="A0AA92H8Z8"/>
<comment type="caution">
    <text evidence="4">The sequence shown here is derived from an EMBL/GenBank/DDBJ whole genome shotgun (WGS) entry which is preliminary data.</text>
</comment>
<reference evidence="4 5" key="1">
    <citation type="submission" date="2018-04" db="EMBL/GenBank/DDBJ databases">
        <authorList>
            <person name="Hagen T."/>
        </authorList>
    </citation>
    <scope>NUCLEOTIDE SEQUENCE [LARGE SCALE GENOMIC DNA]</scope>
    <source>
        <strain evidence="4 5">TPD7009</strain>
    </source>
</reference>